<sequence>MSTTRRIVLPPTHDVETVPFADGEEAWFWFSRCQLMRHDGARFVAGMVETPRPCDPDDVYRAVMDIYRQRLIENPHLQVLGSYGEKLTPPDQYAREEKRDVPLWEEALGQLADALRKKGIVR</sequence>
<dbReference type="STRING" id="1867952.MTBPR1_100023"/>
<organism evidence="1 2">
    <name type="scientific">Candidatus Terasakiella magnetica</name>
    <dbReference type="NCBI Taxonomy" id="1867952"/>
    <lineage>
        <taxon>Bacteria</taxon>
        <taxon>Pseudomonadati</taxon>
        <taxon>Pseudomonadota</taxon>
        <taxon>Alphaproteobacteria</taxon>
        <taxon>Rhodospirillales</taxon>
        <taxon>Terasakiellaceae</taxon>
        <taxon>Terasakiella</taxon>
    </lineage>
</organism>
<gene>
    <name evidence="1" type="ORF">MTBPR1_100023</name>
</gene>
<protein>
    <submittedName>
        <fullName evidence="1">Uncharacterized protein</fullName>
    </submittedName>
</protein>
<reference evidence="1 2" key="1">
    <citation type="submission" date="2016-07" db="EMBL/GenBank/DDBJ databases">
        <authorList>
            <person name="Lefevre C.T."/>
        </authorList>
    </citation>
    <scope>NUCLEOTIDE SEQUENCE [LARGE SCALE GENOMIC DNA]</scope>
    <source>
        <strain evidence="1">PR1</strain>
    </source>
</reference>
<dbReference type="OrthoDB" id="7355539at2"/>
<keyword evidence="2" id="KW-1185">Reference proteome</keyword>
<dbReference type="RefSeq" id="WP_069186273.1">
    <property type="nucleotide sequence ID" value="NZ_FLYE01000002.1"/>
</dbReference>
<accession>A0A1C3RDR5</accession>
<evidence type="ECO:0000313" key="2">
    <source>
        <dbReference type="Proteomes" id="UP000231658"/>
    </source>
</evidence>
<evidence type="ECO:0000313" key="1">
    <source>
        <dbReference type="EMBL" id="SCA55382.1"/>
    </source>
</evidence>
<dbReference type="Proteomes" id="UP000231658">
    <property type="component" value="Unassembled WGS sequence"/>
</dbReference>
<dbReference type="EMBL" id="FLYE01000002">
    <property type="protein sequence ID" value="SCA55382.1"/>
    <property type="molecule type" value="Genomic_DNA"/>
</dbReference>
<dbReference type="AlphaFoldDB" id="A0A1C3RDR5"/>
<name>A0A1C3RDR5_9PROT</name>
<proteinExistence type="predicted"/>